<evidence type="ECO:0000313" key="2">
    <source>
        <dbReference type="EMBL" id="KAF3600756.1"/>
    </source>
</evidence>
<organism evidence="2 3">
    <name type="scientific">Brassica cretica</name>
    <name type="common">Mustard</name>
    <dbReference type="NCBI Taxonomy" id="69181"/>
    <lineage>
        <taxon>Eukaryota</taxon>
        <taxon>Viridiplantae</taxon>
        <taxon>Streptophyta</taxon>
        <taxon>Embryophyta</taxon>
        <taxon>Tracheophyta</taxon>
        <taxon>Spermatophyta</taxon>
        <taxon>Magnoliopsida</taxon>
        <taxon>eudicotyledons</taxon>
        <taxon>Gunneridae</taxon>
        <taxon>Pentapetalae</taxon>
        <taxon>rosids</taxon>
        <taxon>malvids</taxon>
        <taxon>Brassicales</taxon>
        <taxon>Brassicaceae</taxon>
        <taxon>Brassiceae</taxon>
        <taxon>Brassica</taxon>
    </lineage>
</organism>
<feature type="region of interest" description="Disordered" evidence="1">
    <location>
        <begin position="213"/>
        <end position="237"/>
    </location>
</feature>
<dbReference type="EMBL" id="QGKX02000004">
    <property type="protein sequence ID" value="KAF3600756.1"/>
    <property type="molecule type" value="Genomic_DNA"/>
</dbReference>
<protein>
    <submittedName>
        <fullName evidence="2">Uncharacterized protein</fullName>
    </submittedName>
</protein>
<feature type="compositionally biased region" description="Low complexity" evidence="1">
    <location>
        <begin position="302"/>
        <end position="313"/>
    </location>
</feature>
<dbReference type="AlphaFoldDB" id="A0A8S9SH29"/>
<evidence type="ECO:0000313" key="3">
    <source>
        <dbReference type="Proteomes" id="UP000712600"/>
    </source>
</evidence>
<feature type="region of interest" description="Disordered" evidence="1">
    <location>
        <begin position="256"/>
        <end position="333"/>
    </location>
</feature>
<gene>
    <name evidence="2" type="ORF">F2Q69_00036155</name>
</gene>
<sequence>MINPSGNRFLCSALISPRKFSKGGDIDDIYELWGVDYAVEISLSDEETPETVRPRYCGAYMSHFKDARLLFPLPRFLMEALVELGMAFAQMSPNFFHYFLTSWIRAREEGFKFGLKELKQLFTIKRNNGFLGTMILAPRAGRSVVDGIPNRDDRWRYKFFDFKINVASVGDFDFTKIRGEWSSEIEPFGLALMTPELRGLIVTLRRGVREQEALPDRADASSVAGSSERARKALRGPVLRSRSKARFPGLMAKPVSIAVPADRNRTTPNAPAGSVGGQPHGDDVGSSTHRIRRGVLEDIKSVDSNSSSSGLPSQGRVPGEGTSQIDPDSRPPRVREASSLAFLYDNVVSILENPELLPSIWRKIQARGCDLPSLEQMRERDAYIQMVVANAKAKEASNVYATLMETRLADFPSREEIGGHLLTVQQLQGKLEAARAKDQQREMEVEELTGKLAAAEMEKVAVCGDLDSMKEKHRRELEGRDAAARRECHLACCSLVREYDAVLAVVKAKLLKKKDPFVGGASSDRSFDRV</sequence>
<evidence type="ECO:0000256" key="1">
    <source>
        <dbReference type="SAM" id="MobiDB-lite"/>
    </source>
</evidence>
<accession>A0A8S9SH29</accession>
<proteinExistence type="predicted"/>
<reference evidence="2" key="1">
    <citation type="submission" date="2019-12" db="EMBL/GenBank/DDBJ databases">
        <title>Genome sequencing and annotation of Brassica cretica.</title>
        <authorList>
            <person name="Studholme D.J."/>
            <person name="Sarris P."/>
        </authorList>
    </citation>
    <scope>NUCLEOTIDE SEQUENCE</scope>
    <source>
        <strain evidence="2">PFS-109/04</strain>
        <tissue evidence="2">Leaf</tissue>
    </source>
</reference>
<comment type="caution">
    <text evidence="2">The sequence shown here is derived from an EMBL/GenBank/DDBJ whole genome shotgun (WGS) entry which is preliminary data.</text>
</comment>
<dbReference type="Proteomes" id="UP000712600">
    <property type="component" value="Unassembled WGS sequence"/>
</dbReference>
<name>A0A8S9SH29_BRACR</name>